<sequence>MLGESSGCLGNFGSNRKVHVGDPKRLGLWIAANRFDDSLVPFDRERGGAVHHRIEIVLHQLLYSWS</sequence>
<dbReference type="AlphaFoldDB" id="A0A645CFR4"/>
<comment type="caution">
    <text evidence="1">The sequence shown here is derived from an EMBL/GenBank/DDBJ whole genome shotgun (WGS) entry which is preliminary data.</text>
</comment>
<gene>
    <name evidence="1" type="ORF">SDC9_122840</name>
</gene>
<accession>A0A645CFR4</accession>
<dbReference type="EMBL" id="VSSQ01026902">
    <property type="protein sequence ID" value="MPM75846.1"/>
    <property type="molecule type" value="Genomic_DNA"/>
</dbReference>
<name>A0A645CFR4_9ZZZZ</name>
<reference evidence="1" key="1">
    <citation type="submission" date="2019-08" db="EMBL/GenBank/DDBJ databases">
        <authorList>
            <person name="Kucharzyk K."/>
            <person name="Murdoch R.W."/>
            <person name="Higgins S."/>
            <person name="Loffler F."/>
        </authorList>
    </citation>
    <scope>NUCLEOTIDE SEQUENCE</scope>
</reference>
<evidence type="ECO:0000313" key="1">
    <source>
        <dbReference type="EMBL" id="MPM75846.1"/>
    </source>
</evidence>
<protein>
    <submittedName>
        <fullName evidence="1">Uncharacterized protein</fullName>
    </submittedName>
</protein>
<proteinExistence type="predicted"/>
<organism evidence="1">
    <name type="scientific">bioreactor metagenome</name>
    <dbReference type="NCBI Taxonomy" id="1076179"/>
    <lineage>
        <taxon>unclassified sequences</taxon>
        <taxon>metagenomes</taxon>
        <taxon>ecological metagenomes</taxon>
    </lineage>
</organism>